<dbReference type="GO" id="GO:0003677">
    <property type="term" value="F:DNA binding"/>
    <property type="evidence" value="ECO:0007669"/>
    <property type="project" value="UniProtKB-UniRule"/>
</dbReference>
<keyword evidence="8" id="KW-1185">Reference proteome</keyword>
<dbReference type="PANTHER" id="PTHR33217:SF7">
    <property type="entry name" value="TRANSPOSASE FOR INSERTION SEQUENCE ELEMENT IS1081"/>
    <property type="match status" value="1"/>
</dbReference>
<dbReference type="GO" id="GO:0006313">
    <property type="term" value="P:DNA transposition"/>
    <property type="evidence" value="ECO:0007669"/>
    <property type="project" value="UniProtKB-UniRule"/>
</dbReference>
<comment type="function">
    <text evidence="1 6">Required for the transposition of the insertion element.</text>
</comment>
<keyword evidence="3 6" id="KW-0815">Transposition</keyword>
<dbReference type="KEGG" id="sma:SAVERM_103"/>
<evidence type="ECO:0000256" key="5">
    <source>
        <dbReference type="ARBA" id="ARBA00023172"/>
    </source>
</evidence>
<dbReference type="EMBL" id="BA000030">
    <property type="protein sequence ID" value="BAC67812.1"/>
    <property type="molecule type" value="Genomic_DNA"/>
</dbReference>
<dbReference type="GO" id="GO:0004803">
    <property type="term" value="F:transposase activity"/>
    <property type="evidence" value="ECO:0007669"/>
    <property type="project" value="UniProtKB-UniRule"/>
</dbReference>
<name>Q82RP0_STRAW</name>
<reference evidence="7 8" key="2">
    <citation type="journal article" date="2003" name="Nat. Biotechnol.">
        <title>Complete genome sequence and comparative analysis of the industrial microorganism Streptomyces avermitilis.</title>
        <authorList>
            <person name="Ikeda H."/>
            <person name="Ishikawa J."/>
            <person name="Hanamoto A."/>
            <person name="Shinose M."/>
            <person name="Kikuchi H."/>
            <person name="Shiba T."/>
            <person name="Sakaki Y."/>
            <person name="Hattori M."/>
            <person name="Omura S."/>
        </authorList>
    </citation>
    <scope>NUCLEOTIDE SEQUENCE [LARGE SCALE GENOMIC DNA]</scope>
    <source>
        <strain evidence="8">ATCC 31267 / DSM 46492 / JCM 5070 / NBRC 14893 / NCIMB 12804 / NRRL 8165 / MA-4680</strain>
    </source>
</reference>
<dbReference type="eggNOG" id="COG3328">
    <property type="taxonomic scope" value="Bacteria"/>
</dbReference>
<dbReference type="PANTHER" id="PTHR33217">
    <property type="entry name" value="TRANSPOSASE FOR INSERTION SEQUENCE ELEMENT IS1081"/>
    <property type="match status" value="1"/>
</dbReference>
<protein>
    <recommendedName>
        <fullName evidence="6">Mutator family transposase</fullName>
    </recommendedName>
</protein>
<keyword evidence="5 6" id="KW-0233">DNA recombination</keyword>
<evidence type="ECO:0000256" key="6">
    <source>
        <dbReference type="RuleBase" id="RU365089"/>
    </source>
</evidence>
<evidence type="ECO:0000256" key="4">
    <source>
        <dbReference type="ARBA" id="ARBA00023125"/>
    </source>
</evidence>
<dbReference type="Pfam" id="PF00872">
    <property type="entry name" value="Transposase_mut"/>
    <property type="match status" value="1"/>
</dbReference>
<evidence type="ECO:0000313" key="7">
    <source>
        <dbReference type="EMBL" id="BAC67812.1"/>
    </source>
</evidence>
<comment type="similarity">
    <text evidence="2 6">Belongs to the transposase mutator family.</text>
</comment>
<evidence type="ECO:0000313" key="8">
    <source>
        <dbReference type="Proteomes" id="UP000000428"/>
    </source>
</evidence>
<accession>Q82RP0</accession>
<reference evidence="7 8" key="1">
    <citation type="journal article" date="2001" name="Proc. Natl. Acad. Sci. U.S.A.">
        <title>Genome sequence of an industrial microorganism Streptomyces avermitilis: deducing the ability of producing secondary metabolites.</title>
        <authorList>
            <person name="Omura S."/>
            <person name="Ikeda H."/>
            <person name="Ishikawa J."/>
            <person name="Hanamoto A."/>
            <person name="Takahashi C."/>
            <person name="Shinose M."/>
            <person name="Takahashi Y."/>
            <person name="Horikawa H."/>
            <person name="Nakazawa H."/>
            <person name="Osonoe T."/>
            <person name="Kikuchi H."/>
            <person name="Shiba T."/>
            <person name="Sakaki Y."/>
            <person name="Hattori M."/>
        </authorList>
    </citation>
    <scope>NUCLEOTIDE SEQUENCE [LARGE SCALE GENOMIC DNA]</scope>
    <source>
        <strain evidence="8">ATCC 31267 / DSM 46492 / JCM 5070 / NBRC 14893 / NCIMB 12804 / NRRL 8165 / MA-4680</strain>
    </source>
</reference>
<keyword evidence="4 6" id="KW-0238">DNA-binding</keyword>
<proteinExistence type="inferred from homology"/>
<evidence type="ECO:0000256" key="1">
    <source>
        <dbReference type="ARBA" id="ARBA00002190"/>
    </source>
</evidence>
<gene>
    <name evidence="7" type="ORF">SAVERM_103</name>
</gene>
<reference evidence="7 8" key="3">
    <citation type="journal article" date="2014" name="J. Ind. Microbiol. Biotechnol.">
        <title>Genome mining of the Streptomyces avermitilis genome and development of genome-minimized hosts for heterologous expression of biosynthetic gene clusters.</title>
        <authorList>
            <person name="Ikeda H."/>
            <person name="Shin-ya K."/>
            <person name="Omura S."/>
        </authorList>
    </citation>
    <scope>NUCLEOTIDE SEQUENCE [LARGE SCALE GENOMIC DNA]</scope>
    <source>
        <strain evidence="8">ATCC 31267 / DSM 46492 / JCM 5070 / NBRC 14893 / NCIMB 12804 / NRRL 8165 / MA-4680</strain>
    </source>
</reference>
<keyword evidence="6" id="KW-0814">Transposable element</keyword>
<organism evidence="7 8">
    <name type="scientific">Streptomyces avermitilis (strain ATCC 31267 / DSM 46492 / JCM 5070 / NBRC 14893 / NCIMB 12804 / NRRL 8165 / MA-4680)</name>
    <dbReference type="NCBI Taxonomy" id="227882"/>
    <lineage>
        <taxon>Bacteria</taxon>
        <taxon>Bacillati</taxon>
        <taxon>Actinomycetota</taxon>
        <taxon>Actinomycetes</taxon>
        <taxon>Kitasatosporales</taxon>
        <taxon>Streptomycetaceae</taxon>
        <taxon>Streptomyces</taxon>
    </lineage>
</organism>
<dbReference type="Proteomes" id="UP000000428">
    <property type="component" value="Chromosome"/>
</dbReference>
<evidence type="ECO:0000256" key="2">
    <source>
        <dbReference type="ARBA" id="ARBA00010961"/>
    </source>
</evidence>
<dbReference type="InterPro" id="IPR001207">
    <property type="entry name" value="Transposase_mutator"/>
</dbReference>
<dbReference type="HOGENOM" id="CLU_036805_8_3_11"/>
<dbReference type="AlphaFoldDB" id="Q82RP0"/>
<evidence type="ECO:0000256" key="3">
    <source>
        <dbReference type="ARBA" id="ARBA00022578"/>
    </source>
</evidence>
<sequence>MPLPARRAGHRATLRCERPVQRGRCRVALSQRRPGPRDPQAAVRELLPRELRSGSFFPALLERRRRIDQALYAVIMEAYVRGVSTRSVDDLVKALGVDTGISRSEVSRICQDLDGELTAFRARPLDHVRFPYIYLDAPYCKARVEHQIVSRAVVIATGITEDGGREVLGVMVGDSETEVFWTEFCVTCANAV</sequence>